<feature type="compositionally biased region" description="Basic and acidic residues" evidence="1">
    <location>
        <begin position="1"/>
        <end position="15"/>
    </location>
</feature>
<organism evidence="2 3">
    <name type="scientific">Ambrosiozyma monospora</name>
    <name type="common">Yeast</name>
    <name type="synonym">Endomycopsis monosporus</name>
    <dbReference type="NCBI Taxonomy" id="43982"/>
    <lineage>
        <taxon>Eukaryota</taxon>
        <taxon>Fungi</taxon>
        <taxon>Dikarya</taxon>
        <taxon>Ascomycota</taxon>
        <taxon>Saccharomycotina</taxon>
        <taxon>Pichiomycetes</taxon>
        <taxon>Pichiales</taxon>
        <taxon>Pichiaceae</taxon>
        <taxon>Ambrosiozyma</taxon>
    </lineage>
</organism>
<comment type="caution">
    <text evidence="2">The sequence shown here is derived from an EMBL/GenBank/DDBJ whole genome shotgun (WGS) entry which is preliminary data.</text>
</comment>
<keyword evidence="3" id="KW-1185">Reference proteome</keyword>
<feature type="compositionally biased region" description="Gly residues" evidence="1">
    <location>
        <begin position="224"/>
        <end position="233"/>
    </location>
</feature>
<gene>
    <name evidence="2" type="ORF">Amon01_000921100</name>
</gene>
<feature type="compositionally biased region" description="Polar residues" evidence="1">
    <location>
        <begin position="120"/>
        <end position="133"/>
    </location>
</feature>
<proteinExistence type="predicted"/>
<sequence>MMKKDPLLDHGEELPPHYPSDEETFFGPKSLVEKSVLKDGKLPTIPPPTIREASTSESNSDGPKSKKHTGEDTPISNPPSYHSDEKKLVTSEPEESQASFDSAQYERAVTEAKQTAPIMGSSQDVLIEGSSSTLLKSQQAQKPKQQKPLQKKANTTQQVTEGSSSANKSVPITNSNSIDSINSNTSSLADEPAQLVIPESAYQRESRTSPSPEPLSRTTSRAGTMGGRSGGGASRKKKSGKKSVGKRRGKKSKTTF</sequence>
<feature type="compositionally biased region" description="Low complexity" evidence="1">
    <location>
        <begin position="134"/>
        <end position="153"/>
    </location>
</feature>
<evidence type="ECO:0000313" key="3">
    <source>
        <dbReference type="Proteomes" id="UP001165063"/>
    </source>
</evidence>
<dbReference type="EMBL" id="BSXU01010053">
    <property type="protein sequence ID" value="GME70734.1"/>
    <property type="molecule type" value="Genomic_DNA"/>
</dbReference>
<feature type="compositionally biased region" description="Low complexity" evidence="1">
    <location>
        <begin position="172"/>
        <end position="187"/>
    </location>
</feature>
<feature type="compositionally biased region" description="Polar residues" evidence="1">
    <location>
        <begin position="52"/>
        <end position="62"/>
    </location>
</feature>
<dbReference type="AlphaFoldDB" id="A0A9W6T355"/>
<feature type="region of interest" description="Disordered" evidence="1">
    <location>
        <begin position="1"/>
        <end position="256"/>
    </location>
</feature>
<evidence type="ECO:0000313" key="2">
    <source>
        <dbReference type="EMBL" id="GME70734.1"/>
    </source>
</evidence>
<name>A0A9W6T355_AMBMO</name>
<accession>A0A9W6T355</accession>
<evidence type="ECO:0000256" key="1">
    <source>
        <dbReference type="SAM" id="MobiDB-lite"/>
    </source>
</evidence>
<reference evidence="2" key="1">
    <citation type="submission" date="2023-04" db="EMBL/GenBank/DDBJ databases">
        <title>Ambrosiozyma monospora NBRC 1965.</title>
        <authorList>
            <person name="Ichikawa N."/>
            <person name="Sato H."/>
            <person name="Tonouchi N."/>
        </authorList>
    </citation>
    <scope>NUCLEOTIDE SEQUENCE</scope>
    <source>
        <strain evidence="2">NBRC 1965</strain>
    </source>
</reference>
<protein>
    <submittedName>
        <fullName evidence="2">Unnamed protein product</fullName>
    </submittedName>
</protein>
<feature type="compositionally biased region" description="Polar residues" evidence="1">
    <location>
        <begin position="154"/>
        <end position="171"/>
    </location>
</feature>
<dbReference type="Proteomes" id="UP001165063">
    <property type="component" value="Unassembled WGS sequence"/>
</dbReference>
<feature type="compositionally biased region" description="Basic and acidic residues" evidence="1">
    <location>
        <begin position="31"/>
        <end position="41"/>
    </location>
</feature>
<feature type="compositionally biased region" description="Basic residues" evidence="1">
    <location>
        <begin position="234"/>
        <end position="256"/>
    </location>
</feature>